<dbReference type="Proteomes" id="UP001516023">
    <property type="component" value="Unassembled WGS sequence"/>
</dbReference>
<feature type="compositionally biased region" description="Pro residues" evidence="3">
    <location>
        <begin position="350"/>
        <end position="359"/>
    </location>
</feature>
<comment type="caution">
    <text evidence="5">The sequence shown here is derived from an EMBL/GenBank/DDBJ whole genome shotgun (WGS) entry which is preliminary data.</text>
</comment>
<proteinExistence type="predicted"/>
<organism evidence="5 6">
    <name type="scientific">Cyclotella cryptica</name>
    <dbReference type="NCBI Taxonomy" id="29204"/>
    <lineage>
        <taxon>Eukaryota</taxon>
        <taxon>Sar</taxon>
        <taxon>Stramenopiles</taxon>
        <taxon>Ochrophyta</taxon>
        <taxon>Bacillariophyta</taxon>
        <taxon>Coscinodiscophyceae</taxon>
        <taxon>Thalassiosirophycidae</taxon>
        <taxon>Stephanodiscales</taxon>
        <taxon>Stephanodiscaceae</taxon>
        <taxon>Cyclotella</taxon>
    </lineage>
</organism>
<feature type="region of interest" description="Disordered" evidence="3">
    <location>
        <begin position="1"/>
        <end position="94"/>
    </location>
</feature>
<dbReference type="PANTHER" id="PTHR31874">
    <property type="entry name" value="CCT MOTIF FAMILY PROTEIN, EXPRESSED"/>
    <property type="match status" value="1"/>
</dbReference>
<dbReference type="InterPro" id="IPR010402">
    <property type="entry name" value="CCT_domain"/>
</dbReference>
<evidence type="ECO:0000313" key="6">
    <source>
        <dbReference type="Proteomes" id="UP001516023"/>
    </source>
</evidence>
<feature type="compositionally biased region" description="Acidic residues" evidence="3">
    <location>
        <begin position="66"/>
        <end position="84"/>
    </location>
</feature>
<sequence length="817" mass="87408">MTTISNHSNPLIDPLARTKGGCATTRTPNEQVEEANMNNPTHVKEEREEDEGYDGMMPILGISNQEVDEEIASTEADGTDDGGDQDCGAVSQHHGQSVEKKILTAALVTSIADASTSCSASGPTPAHDDGGAKEATNRQVVRTRPHADNSERDLSHTIEFPHHGQEEQSGAHALIMDHASHVTPVTSEASSFSSVETMGDHESSATADISMVCAYNQDCDSIPQLGDTKSQPQTSAVTVAARPVVSNNPSSHSSGNARTIYSRASKSAASTAVSAALAPTIKSSAANGSSAPTGLAPAKRKIDAVSSGMQAPGVGKLVYPTVPPLNQSLPSFAPPSGPYYSASSSVPNPLAVPPPPQPQDPYQYLSQYEQDPSNNETHESNSLISSNPHASLPDVNASSTSCGGNKKNSEDTTDSFTAIAESMSQQQYQTDNLMSSSTNELMSSQHQAQEGRGRIFSIDLDPAVLDFVESVVDPLVPSDEADGVTQGRARNYSVTFDDDVHSNSGRISYRRDRGFSFEFFAFGINEDELLPPIDDGASSADADAIENRLRGDSIIFDPISFHDGGIHETSALMHVKHETFEGDVQDPPGSHATVAPQGNVQFPPTIIHNTPQVAQPTTSVLPPVAAPHNIVQKEQRKVASGKPINVPIANIKATARQAKPPAQPKQRTKVKTPHNVYIPPQQPVSSSYRQTSVTTSCSTRNFPQSFNDNTIHMPHGSDAAAAAAAGMAHSSASTPSTDGFSGISHTSCPMELLNKGGRIGIYLPEERKARIAKFHHKRKQRMWRKRIKYDCRKKLADSRPRIKGRFVKRSDVDGEEE</sequence>
<feature type="region of interest" description="Disordered" evidence="3">
    <location>
        <begin position="337"/>
        <end position="412"/>
    </location>
</feature>
<feature type="domain" description="CCT" evidence="4">
    <location>
        <begin position="767"/>
        <end position="809"/>
    </location>
</feature>
<name>A0ABD3QIV6_9STRA</name>
<feature type="compositionally biased region" description="Polar residues" evidence="3">
    <location>
        <begin position="368"/>
        <end position="389"/>
    </location>
</feature>
<keyword evidence="2" id="KW-0539">Nucleus</keyword>
<accession>A0ABD3QIV6</accession>
<feature type="compositionally biased region" description="Polar residues" evidence="3">
    <location>
        <begin position="24"/>
        <end position="41"/>
    </location>
</feature>
<dbReference type="Pfam" id="PF06203">
    <property type="entry name" value="CCT"/>
    <property type="match status" value="1"/>
</dbReference>
<feature type="region of interest" description="Disordered" evidence="3">
    <location>
        <begin position="115"/>
        <end position="153"/>
    </location>
</feature>
<dbReference type="PANTHER" id="PTHR31874:SF1">
    <property type="entry name" value="ZINC FINGER PROTEIN CONSTANS-LIKE 6"/>
    <property type="match status" value="1"/>
</dbReference>
<keyword evidence="6" id="KW-1185">Reference proteome</keyword>
<evidence type="ECO:0000256" key="1">
    <source>
        <dbReference type="ARBA" id="ARBA00004123"/>
    </source>
</evidence>
<reference evidence="5 6" key="1">
    <citation type="journal article" date="2020" name="G3 (Bethesda)">
        <title>Improved Reference Genome for Cyclotella cryptica CCMP332, a Model for Cell Wall Morphogenesis, Salinity Adaptation, and Lipid Production in Diatoms (Bacillariophyta).</title>
        <authorList>
            <person name="Roberts W.R."/>
            <person name="Downey K.M."/>
            <person name="Ruck E.C."/>
            <person name="Traller J.C."/>
            <person name="Alverson A.J."/>
        </authorList>
    </citation>
    <scope>NUCLEOTIDE SEQUENCE [LARGE SCALE GENOMIC DNA]</scope>
    <source>
        <strain evidence="5 6">CCMP332</strain>
    </source>
</reference>
<comment type="subcellular location">
    <subcellularLocation>
        <location evidence="1">Nucleus</location>
    </subcellularLocation>
</comment>
<feature type="compositionally biased region" description="Low complexity" evidence="3">
    <location>
        <begin position="338"/>
        <end position="349"/>
    </location>
</feature>
<dbReference type="EMBL" id="JABMIG020000035">
    <property type="protein sequence ID" value="KAL3799957.1"/>
    <property type="molecule type" value="Genomic_DNA"/>
</dbReference>
<dbReference type="PROSITE" id="PS51017">
    <property type="entry name" value="CCT"/>
    <property type="match status" value="1"/>
</dbReference>
<gene>
    <name evidence="5" type="ORF">HJC23_007430</name>
</gene>
<evidence type="ECO:0000259" key="4">
    <source>
        <dbReference type="PROSITE" id="PS51017"/>
    </source>
</evidence>
<evidence type="ECO:0000313" key="5">
    <source>
        <dbReference type="EMBL" id="KAL3799957.1"/>
    </source>
</evidence>
<dbReference type="GO" id="GO:0005634">
    <property type="term" value="C:nucleus"/>
    <property type="evidence" value="ECO:0007669"/>
    <property type="project" value="UniProtKB-SubCell"/>
</dbReference>
<evidence type="ECO:0000256" key="2">
    <source>
        <dbReference type="ARBA" id="ARBA00023242"/>
    </source>
</evidence>
<dbReference type="AlphaFoldDB" id="A0ABD3QIV6"/>
<dbReference type="InterPro" id="IPR052453">
    <property type="entry name" value="CONSTANS-like_ZF"/>
</dbReference>
<evidence type="ECO:0000256" key="3">
    <source>
        <dbReference type="SAM" id="MobiDB-lite"/>
    </source>
</evidence>
<feature type="compositionally biased region" description="Basic and acidic residues" evidence="3">
    <location>
        <begin position="126"/>
        <end position="136"/>
    </location>
</feature>
<protein>
    <recommendedName>
        <fullName evidence="4">CCT domain-containing protein</fullName>
    </recommendedName>
</protein>